<sequence length="544" mass="61876">MPQRVLKYLVVIAAVQFGFVQMSQAQDSMDFGADETMDFGAEDAADAAAPVDAGPYQEFMDEGKKLYEAEKYDEASLMFYKVTSATDAAAEVVRPEAEYELGKALLRMELYQGALSYFGAIVDEGEMHPYYLPSLRGLILLTDAIPGDPSLMERLAQFASYFPENVPEKYRDQFAYLVGRYLYQEMNTDEALRLLTAVSPRSPYYARSRYIAAIANVSAYKAEPAIEEFKEALRYLQQKDDDGELSAKERELLETTTLGMARTFYSTGDYQTSLKYYSKIKRRSDKWPKALFESSWAFFQTDDYNKALGNLHSLNSPFFADAYFPEGPILSAVIYFYNCKYPRVRSVLSDFDYYYAPLKDEVQSVILQYEDPTEIFDWIRSLQKGEVDFDPQVYRILSAALSDAEVTRTFDLVDTIESETEKIGTMPEAWVSSELGSSLVQESELALSFARNNAGTLAGARLERVVRELEELIQQKDEIQFEVARAEQGVIQADIRAGMSVGGNVTASDRVQVSDEELYWTFDGEYWRDELGFYVFNMNSECSR</sequence>
<accession>A0A2Z4FNP1</accession>
<dbReference type="EMBL" id="CP030032">
    <property type="protein sequence ID" value="AWV90346.1"/>
    <property type="molecule type" value="Genomic_DNA"/>
</dbReference>
<proteinExistence type="predicted"/>
<evidence type="ECO:0000313" key="1">
    <source>
        <dbReference type="EMBL" id="AWV90346.1"/>
    </source>
</evidence>
<dbReference type="OrthoDB" id="5482456at2"/>
<dbReference type="KEGG" id="bsed:DN745_13805"/>
<dbReference type="AlphaFoldDB" id="A0A2Z4FNP1"/>
<dbReference type="Gene3D" id="1.25.40.10">
    <property type="entry name" value="Tetratricopeptide repeat domain"/>
    <property type="match status" value="1"/>
</dbReference>
<keyword evidence="2" id="KW-1185">Reference proteome</keyword>
<protein>
    <submittedName>
        <fullName evidence="1">Uncharacterized protein</fullName>
    </submittedName>
</protein>
<dbReference type="Proteomes" id="UP000249799">
    <property type="component" value="Chromosome"/>
</dbReference>
<dbReference type="SUPFAM" id="SSF48452">
    <property type="entry name" value="TPR-like"/>
    <property type="match status" value="1"/>
</dbReference>
<dbReference type="InterPro" id="IPR011990">
    <property type="entry name" value="TPR-like_helical_dom_sf"/>
</dbReference>
<organism evidence="1 2">
    <name type="scientific">Bradymonas sediminis</name>
    <dbReference type="NCBI Taxonomy" id="1548548"/>
    <lineage>
        <taxon>Bacteria</taxon>
        <taxon>Deltaproteobacteria</taxon>
        <taxon>Bradymonadales</taxon>
        <taxon>Bradymonadaceae</taxon>
        <taxon>Bradymonas</taxon>
    </lineage>
</organism>
<evidence type="ECO:0000313" key="2">
    <source>
        <dbReference type="Proteomes" id="UP000249799"/>
    </source>
</evidence>
<reference evidence="1 2" key="1">
    <citation type="submission" date="2018-06" db="EMBL/GenBank/DDBJ databases">
        <title>Lujinxingia sediminis gen. nov. sp. nov., a new facultative anaerobic member of the class Deltaproteobacteria, and proposal of Lujinxingaceae fam. nov.</title>
        <authorList>
            <person name="Guo L.-Y."/>
            <person name="Li C.-M."/>
            <person name="Wang S."/>
            <person name="Du Z.-J."/>
        </authorList>
    </citation>
    <scope>NUCLEOTIDE SEQUENCE [LARGE SCALE GENOMIC DNA]</scope>
    <source>
        <strain evidence="1 2">FA350</strain>
    </source>
</reference>
<name>A0A2Z4FNP1_9DELT</name>
<gene>
    <name evidence="1" type="ORF">DN745_13805</name>
</gene>